<feature type="transmembrane region" description="Helical" evidence="2">
    <location>
        <begin position="99"/>
        <end position="122"/>
    </location>
</feature>
<dbReference type="EMBL" id="QUSW01000003">
    <property type="protein sequence ID" value="RQP24359.1"/>
    <property type="molecule type" value="Genomic_DNA"/>
</dbReference>
<dbReference type="InterPro" id="IPR002656">
    <property type="entry name" value="Acyl_transf_3_dom"/>
</dbReference>
<evidence type="ECO:0000256" key="1">
    <source>
        <dbReference type="SAM" id="MobiDB-lite"/>
    </source>
</evidence>
<evidence type="ECO:0000259" key="3">
    <source>
        <dbReference type="Pfam" id="PF01757"/>
    </source>
</evidence>
<feature type="transmembrane region" description="Helical" evidence="2">
    <location>
        <begin position="284"/>
        <end position="301"/>
    </location>
</feature>
<dbReference type="AlphaFoldDB" id="A0A3N7JTU2"/>
<dbReference type="GO" id="GO:0016747">
    <property type="term" value="F:acyltransferase activity, transferring groups other than amino-acyl groups"/>
    <property type="evidence" value="ECO:0007669"/>
    <property type="project" value="InterPro"/>
</dbReference>
<accession>A0A3N7JTU2</accession>
<evidence type="ECO:0000313" key="5">
    <source>
        <dbReference type="Proteomes" id="UP000267464"/>
    </source>
</evidence>
<feature type="transmembrane region" description="Helical" evidence="2">
    <location>
        <begin position="322"/>
        <end position="337"/>
    </location>
</feature>
<sequence length="471" mass="52534">MPCPRGWRRPSGASTSGREGATLRNPSPGFSGGTSYTNGLPPARPVRHNAPLLKWSGIGMQPTHHAPADIKAITSLRFFAAFAVLLLHYRDMFGPLEPWVLRGIVGGQYGVTFFFILSGFILTYRYQDWFETGVQAGSFWRFQRFRFARIYPIYVLGLLLDTPWHVWERAHAGAFAAQGQGQMFFASWLLNLLGLQAWIPSVPFAMFWNTPAWSVAAEFFFYATFPFVCAWLCRWKPGKRTLFAFYLAVAAGGIALYAAVIHVLTYVTPVADETRYIAMVYSPILRYSEFLCGCLAGRWFVQSLRGAPGFGLGVLKSQGWRNLAIVVSLALVAMRIWSGDYTGPSAELWLLDVSAKYGAYIAPFTILILACASGRTFLSPLLERSWMVTLGEASYALYIIHWSFLSFQWLGFLGEYNTIPVHVLMLLTTVGASVLCYRFIEVPARRRLRGQRSESAPSSALTGHSPAAMPS</sequence>
<comment type="caution">
    <text evidence="4">The sequence shown here is derived from an EMBL/GenBank/DDBJ whole genome shotgun (WGS) entry which is preliminary data.</text>
</comment>
<protein>
    <submittedName>
        <fullName evidence="4">Acyltransferase</fullName>
    </submittedName>
</protein>
<feature type="region of interest" description="Disordered" evidence="1">
    <location>
        <begin position="450"/>
        <end position="471"/>
    </location>
</feature>
<keyword evidence="4" id="KW-0012">Acyltransferase</keyword>
<proteinExistence type="predicted"/>
<keyword evidence="2" id="KW-0812">Transmembrane</keyword>
<feature type="compositionally biased region" description="Polar residues" evidence="1">
    <location>
        <begin position="453"/>
        <end position="462"/>
    </location>
</feature>
<feature type="transmembrane region" description="Helical" evidence="2">
    <location>
        <begin position="419"/>
        <end position="440"/>
    </location>
</feature>
<dbReference type="Proteomes" id="UP000267464">
    <property type="component" value="Unassembled WGS sequence"/>
</dbReference>
<feature type="transmembrane region" description="Helical" evidence="2">
    <location>
        <begin position="150"/>
        <end position="167"/>
    </location>
</feature>
<feature type="region of interest" description="Disordered" evidence="1">
    <location>
        <begin position="1"/>
        <end position="44"/>
    </location>
</feature>
<gene>
    <name evidence="4" type="ORF">DZC73_13760</name>
</gene>
<dbReference type="Pfam" id="PF01757">
    <property type="entry name" value="Acyl_transf_3"/>
    <property type="match status" value="1"/>
</dbReference>
<feature type="domain" description="Acyltransferase 3" evidence="3">
    <location>
        <begin position="71"/>
        <end position="438"/>
    </location>
</feature>
<name>A0A3N7JTU2_9BURK</name>
<organism evidence="4 5">
    <name type="scientific">Piscinibacter terrae</name>
    <dbReference type="NCBI Taxonomy" id="2496871"/>
    <lineage>
        <taxon>Bacteria</taxon>
        <taxon>Pseudomonadati</taxon>
        <taxon>Pseudomonadota</taxon>
        <taxon>Betaproteobacteria</taxon>
        <taxon>Burkholderiales</taxon>
        <taxon>Sphaerotilaceae</taxon>
        <taxon>Piscinibacter</taxon>
    </lineage>
</organism>
<keyword evidence="5" id="KW-1185">Reference proteome</keyword>
<evidence type="ECO:0000256" key="2">
    <source>
        <dbReference type="SAM" id="Phobius"/>
    </source>
</evidence>
<reference evidence="4 5" key="2">
    <citation type="submission" date="2018-12" db="EMBL/GenBank/DDBJ databases">
        <title>Rhizobacter gummiphilus sp. nov., a rubber-degrading bacterium isolated from the soil of a botanical garden in Japan.</title>
        <authorList>
            <person name="Shunsuke S.S."/>
        </authorList>
    </citation>
    <scope>NUCLEOTIDE SEQUENCE [LARGE SCALE GENOMIC DNA]</scope>
    <source>
        <strain evidence="4 5">S-16</strain>
    </source>
</reference>
<evidence type="ECO:0000313" key="4">
    <source>
        <dbReference type="EMBL" id="RQP24359.1"/>
    </source>
</evidence>
<keyword evidence="4" id="KW-0808">Transferase</keyword>
<feature type="transmembrane region" description="Helical" evidence="2">
    <location>
        <begin position="395"/>
        <end position="413"/>
    </location>
</feature>
<feature type="transmembrane region" description="Helical" evidence="2">
    <location>
        <begin position="245"/>
        <end position="264"/>
    </location>
</feature>
<dbReference type="PANTHER" id="PTHR23028">
    <property type="entry name" value="ACETYLTRANSFERASE"/>
    <property type="match status" value="1"/>
</dbReference>
<dbReference type="InterPro" id="IPR050879">
    <property type="entry name" value="Acyltransferase_3"/>
</dbReference>
<feature type="transmembrane region" description="Helical" evidence="2">
    <location>
        <begin position="70"/>
        <end position="87"/>
    </location>
</feature>
<keyword evidence="2" id="KW-0472">Membrane</keyword>
<feature type="transmembrane region" description="Helical" evidence="2">
    <location>
        <begin position="213"/>
        <end position="233"/>
    </location>
</feature>
<keyword evidence="2" id="KW-1133">Transmembrane helix</keyword>
<reference evidence="4 5" key="1">
    <citation type="submission" date="2018-08" db="EMBL/GenBank/DDBJ databases">
        <authorList>
            <person name="Khan S.A."/>
            <person name="Jeon C.O."/>
            <person name="Chun B.H."/>
            <person name="Jeong S.E."/>
        </authorList>
    </citation>
    <scope>NUCLEOTIDE SEQUENCE [LARGE SCALE GENOMIC DNA]</scope>
    <source>
        <strain evidence="4 5">S-16</strain>
    </source>
</reference>
<feature type="transmembrane region" description="Helical" evidence="2">
    <location>
        <begin position="357"/>
        <end position="374"/>
    </location>
</feature>